<dbReference type="SUPFAM" id="SSF89028">
    <property type="entry name" value="Cobalamin adenosyltransferase-like"/>
    <property type="match status" value="1"/>
</dbReference>
<reference evidence="6 7" key="1">
    <citation type="journal article" date="2016" name="Nat. Commun.">
        <title>Thousands of microbial genomes shed light on interconnected biogeochemical processes in an aquifer system.</title>
        <authorList>
            <person name="Anantharaman K."/>
            <person name="Brown C.T."/>
            <person name="Hug L.A."/>
            <person name="Sharon I."/>
            <person name="Castelle C.J."/>
            <person name="Probst A.J."/>
            <person name="Thomas B.C."/>
            <person name="Singh A."/>
            <person name="Wilkins M.J."/>
            <person name="Karaoz U."/>
            <person name="Brodie E.L."/>
            <person name="Williams K.H."/>
            <person name="Hubbard S.S."/>
            <person name="Banfield J.F."/>
        </authorList>
    </citation>
    <scope>NUCLEOTIDE SEQUENCE [LARGE SCALE GENOMIC DNA]</scope>
</reference>
<dbReference type="GO" id="GO:0005524">
    <property type="term" value="F:ATP binding"/>
    <property type="evidence" value="ECO:0007669"/>
    <property type="project" value="UniProtKB-UniRule"/>
</dbReference>
<evidence type="ECO:0000313" key="6">
    <source>
        <dbReference type="EMBL" id="OGC56960.1"/>
    </source>
</evidence>
<comment type="pathway">
    <text evidence="4">Cofactor biosynthesis; adenosylcobalamin biosynthesis; adenosylcobalamin from cob(II)yrinate a,c-diamide: step 2/7.</text>
</comment>
<dbReference type="InterPro" id="IPR016030">
    <property type="entry name" value="CblAdoTrfase-like"/>
</dbReference>
<dbReference type="EC" id="2.5.1.17" evidence="4"/>
<comment type="catalytic activity">
    <reaction evidence="4">
        <text>2 cob(II)yrinate a,c diamide + reduced [electron-transfer flavoprotein] + 2 ATP = 2 adenosylcob(III)yrinate a,c-diamide + 2 triphosphate + oxidized [electron-transfer flavoprotein] + 3 H(+)</text>
        <dbReference type="Rhea" id="RHEA:11528"/>
        <dbReference type="Rhea" id="RHEA-COMP:10685"/>
        <dbReference type="Rhea" id="RHEA-COMP:10686"/>
        <dbReference type="ChEBI" id="CHEBI:15378"/>
        <dbReference type="ChEBI" id="CHEBI:18036"/>
        <dbReference type="ChEBI" id="CHEBI:30616"/>
        <dbReference type="ChEBI" id="CHEBI:57692"/>
        <dbReference type="ChEBI" id="CHEBI:58307"/>
        <dbReference type="ChEBI" id="CHEBI:58503"/>
        <dbReference type="ChEBI" id="CHEBI:58537"/>
        <dbReference type="EC" id="2.5.1.17"/>
    </reaction>
</comment>
<dbReference type="InterPro" id="IPR029499">
    <property type="entry name" value="PduO-typ"/>
</dbReference>
<dbReference type="Pfam" id="PF01923">
    <property type="entry name" value="Cob_adeno_trans"/>
    <property type="match status" value="1"/>
</dbReference>
<evidence type="ECO:0000256" key="3">
    <source>
        <dbReference type="ARBA" id="ARBA00022840"/>
    </source>
</evidence>
<keyword evidence="1 4" id="KW-0808">Transferase</keyword>
<dbReference type="PANTHER" id="PTHR12213:SF0">
    <property type="entry name" value="CORRINOID ADENOSYLTRANSFERASE MMAB"/>
    <property type="match status" value="1"/>
</dbReference>
<feature type="domain" description="Cobalamin adenosyltransferase-like" evidence="5">
    <location>
        <begin position="3"/>
        <end position="162"/>
    </location>
</feature>
<evidence type="ECO:0000256" key="1">
    <source>
        <dbReference type="ARBA" id="ARBA00022679"/>
    </source>
</evidence>
<sequence length="163" mass="18289">MSIYTKTGDKGATSLFSGERVGKSEKVFDILGSLDEINSSLGFSSGIKYKRVREILVTVQNDLFYIGSLICNTKAKTAQFKEFDKKTIYLEKCIDEVDSKLPKLVNFILPSGTDDAVKAHISRAVCRRAERLLVGYIKSDKSKKFESVARYLNRLSDLLFVLS</sequence>
<evidence type="ECO:0000259" key="5">
    <source>
        <dbReference type="Pfam" id="PF01923"/>
    </source>
</evidence>
<comment type="caution">
    <text evidence="6">The sequence shown here is derived from an EMBL/GenBank/DDBJ whole genome shotgun (WGS) entry which is preliminary data.</text>
</comment>
<dbReference type="GO" id="GO:0009236">
    <property type="term" value="P:cobalamin biosynthetic process"/>
    <property type="evidence" value="ECO:0007669"/>
    <property type="project" value="UniProtKB-UniRule"/>
</dbReference>
<dbReference type="Gene3D" id="1.20.1200.10">
    <property type="entry name" value="Cobalamin adenosyltransferase-like"/>
    <property type="match status" value="1"/>
</dbReference>
<dbReference type="NCBIfam" id="TIGR00636">
    <property type="entry name" value="PduO_Nterm"/>
    <property type="match status" value="1"/>
</dbReference>
<feature type="non-terminal residue" evidence="6">
    <location>
        <position position="163"/>
    </location>
</feature>
<proteinExistence type="inferred from homology"/>
<dbReference type="GO" id="GO:0008817">
    <property type="term" value="F:corrinoid adenosyltransferase activity"/>
    <property type="evidence" value="ECO:0007669"/>
    <property type="project" value="UniProtKB-UniRule"/>
</dbReference>
<comment type="catalytic activity">
    <reaction evidence="4">
        <text>2 cob(II)alamin + reduced [electron-transfer flavoprotein] + 2 ATP = 2 adenosylcob(III)alamin + 2 triphosphate + oxidized [electron-transfer flavoprotein] + 3 H(+)</text>
        <dbReference type="Rhea" id="RHEA:28671"/>
        <dbReference type="Rhea" id="RHEA-COMP:10685"/>
        <dbReference type="Rhea" id="RHEA-COMP:10686"/>
        <dbReference type="ChEBI" id="CHEBI:15378"/>
        <dbReference type="ChEBI" id="CHEBI:16304"/>
        <dbReference type="ChEBI" id="CHEBI:18036"/>
        <dbReference type="ChEBI" id="CHEBI:18408"/>
        <dbReference type="ChEBI" id="CHEBI:30616"/>
        <dbReference type="ChEBI" id="CHEBI:57692"/>
        <dbReference type="ChEBI" id="CHEBI:58307"/>
        <dbReference type="EC" id="2.5.1.17"/>
    </reaction>
</comment>
<keyword evidence="2 4" id="KW-0547">Nucleotide-binding</keyword>
<protein>
    <recommendedName>
        <fullName evidence="4">Corrinoid adenosyltransferase</fullName>
        <ecNumber evidence="4">2.5.1.17</ecNumber>
    </recommendedName>
    <alternativeName>
        <fullName evidence="4">Cob(II)alamin adenosyltransferase</fullName>
    </alternativeName>
    <alternativeName>
        <fullName evidence="4">Cob(II)yrinic acid a,c-diamide adenosyltransferase</fullName>
    </alternativeName>
    <alternativeName>
        <fullName evidence="4">Cobinamide/cobalamin adenosyltransferase</fullName>
    </alternativeName>
</protein>
<evidence type="ECO:0000256" key="4">
    <source>
        <dbReference type="RuleBase" id="RU366026"/>
    </source>
</evidence>
<organism evidence="6 7">
    <name type="scientific">candidate division WWE3 bacterium RIFCSPLOWO2_12_FULL_36_10</name>
    <dbReference type="NCBI Taxonomy" id="1802630"/>
    <lineage>
        <taxon>Bacteria</taxon>
        <taxon>Katanobacteria</taxon>
    </lineage>
</organism>
<dbReference type="PANTHER" id="PTHR12213">
    <property type="entry name" value="CORRINOID ADENOSYLTRANSFERASE"/>
    <property type="match status" value="1"/>
</dbReference>
<dbReference type="UniPathway" id="UPA00148">
    <property type="reaction ID" value="UER00233"/>
</dbReference>
<dbReference type="STRING" id="1802630.A3H26_00195"/>
<dbReference type="EMBL" id="MEVN01000025">
    <property type="protein sequence ID" value="OGC56960.1"/>
    <property type="molecule type" value="Genomic_DNA"/>
</dbReference>
<evidence type="ECO:0000256" key="2">
    <source>
        <dbReference type="ARBA" id="ARBA00022741"/>
    </source>
</evidence>
<keyword evidence="4" id="KW-0169">Cobalamin biosynthesis</keyword>
<dbReference type="Proteomes" id="UP000177763">
    <property type="component" value="Unassembled WGS sequence"/>
</dbReference>
<keyword evidence="3 4" id="KW-0067">ATP-binding</keyword>
<gene>
    <name evidence="6" type="ORF">A3H26_00195</name>
</gene>
<dbReference type="InterPro" id="IPR036451">
    <property type="entry name" value="CblAdoTrfase-like_sf"/>
</dbReference>
<accession>A0A1F4VJ20</accession>
<name>A0A1F4VJ20_UNCKA</name>
<comment type="similarity">
    <text evidence="4">Belongs to the Cob(I)alamin adenosyltransferase family.</text>
</comment>
<dbReference type="AlphaFoldDB" id="A0A1F4VJ20"/>
<evidence type="ECO:0000313" key="7">
    <source>
        <dbReference type="Proteomes" id="UP000177763"/>
    </source>
</evidence>